<evidence type="ECO:0000256" key="2">
    <source>
        <dbReference type="ARBA" id="ARBA00022741"/>
    </source>
</evidence>
<dbReference type="GO" id="GO:0004077">
    <property type="term" value="F:biotin--[biotin carboxyl-carrier protein] ligase activity"/>
    <property type="evidence" value="ECO:0007669"/>
    <property type="project" value="UniProtKB-EC"/>
</dbReference>
<dbReference type="InterPro" id="IPR036388">
    <property type="entry name" value="WH-like_DNA-bd_sf"/>
</dbReference>
<keyword evidence="8" id="KW-1185">Reference proteome</keyword>
<accession>A0ABV1FG14</accession>
<dbReference type="CDD" id="cd16442">
    <property type="entry name" value="BPL"/>
    <property type="match status" value="1"/>
</dbReference>
<dbReference type="PROSITE" id="PS51733">
    <property type="entry name" value="BPL_LPL_CATALYTIC"/>
    <property type="match status" value="1"/>
</dbReference>
<gene>
    <name evidence="5" type="primary">birA</name>
    <name evidence="7" type="ORF">WMO29_07430</name>
</gene>
<name>A0ABV1FG14_9FIRM</name>
<dbReference type="SUPFAM" id="SSF50037">
    <property type="entry name" value="C-terminal domain of transcriptional repressors"/>
    <property type="match status" value="1"/>
</dbReference>
<dbReference type="InterPro" id="IPR030855">
    <property type="entry name" value="Bifunct_BirA"/>
</dbReference>
<dbReference type="Pfam" id="PF02237">
    <property type="entry name" value="BPL_C"/>
    <property type="match status" value="1"/>
</dbReference>
<comment type="catalytic activity">
    <reaction evidence="5">
        <text>biotin + L-lysyl-[protein] + ATP = N(6)-biotinyl-L-lysyl-[protein] + AMP + diphosphate + H(+)</text>
        <dbReference type="Rhea" id="RHEA:11756"/>
        <dbReference type="Rhea" id="RHEA-COMP:9752"/>
        <dbReference type="Rhea" id="RHEA-COMP:10505"/>
        <dbReference type="ChEBI" id="CHEBI:15378"/>
        <dbReference type="ChEBI" id="CHEBI:29969"/>
        <dbReference type="ChEBI" id="CHEBI:30616"/>
        <dbReference type="ChEBI" id="CHEBI:33019"/>
        <dbReference type="ChEBI" id="CHEBI:57586"/>
        <dbReference type="ChEBI" id="CHEBI:83144"/>
        <dbReference type="ChEBI" id="CHEBI:456215"/>
        <dbReference type="EC" id="6.3.4.15"/>
    </reaction>
</comment>
<dbReference type="SUPFAM" id="SSF55681">
    <property type="entry name" value="Class II aaRS and biotin synthetases"/>
    <property type="match status" value="1"/>
</dbReference>
<dbReference type="EC" id="6.3.4.15" evidence="5"/>
<comment type="caution">
    <text evidence="7">The sequence shown here is derived from an EMBL/GenBank/DDBJ whole genome shotgun (WGS) entry which is preliminary data.</text>
</comment>
<keyword evidence="5" id="KW-0805">Transcription regulation</keyword>
<dbReference type="RefSeq" id="WP_178037986.1">
    <property type="nucleotide sequence ID" value="NZ_JBBMFE010000005.1"/>
</dbReference>
<dbReference type="InterPro" id="IPR008988">
    <property type="entry name" value="Transcriptional_repressor_C"/>
</dbReference>
<dbReference type="Gene3D" id="3.30.930.10">
    <property type="entry name" value="Bira Bifunctional Protein, Domain 2"/>
    <property type="match status" value="1"/>
</dbReference>
<keyword evidence="5" id="KW-0678">Repressor</keyword>
<dbReference type="InterPro" id="IPR013196">
    <property type="entry name" value="HTH_11"/>
</dbReference>
<dbReference type="NCBIfam" id="TIGR00121">
    <property type="entry name" value="birA_ligase"/>
    <property type="match status" value="1"/>
</dbReference>
<evidence type="ECO:0000313" key="7">
    <source>
        <dbReference type="EMBL" id="MEQ2472319.1"/>
    </source>
</evidence>
<dbReference type="Gene3D" id="2.30.30.100">
    <property type="match status" value="1"/>
</dbReference>
<feature type="binding site" evidence="5">
    <location>
        <begin position="89"/>
        <end position="91"/>
    </location>
    <ligand>
        <name>biotin</name>
        <dbReference type="ChEBI" id="CHEBI:57586"/>
    </ligand>
</feature>
<comment type="similarity">
    <text evidence="5">Belongs to the biotin--protein ligase family.</text>
</comment>
<dbReference type="Gene3D" id="1.10.10.10">
    <property type="entry name" value="Winged helix-like DNA-binding domain superfamily/Winged helix DNA-binding domain"/>
    <property type="match status" value="1"/>
</dbReference>
<proteinExistence type="inferred from homology"/>
<dbReference type="PANTHER" id="PTHR12835">
    <property type="entry name" value="BIOTIN PROTEIN LIGASE"/>
    <property type="match status" value="1"/>
</dbReference>
<dbReference type="InterPro" id="IPR004408">
    <property type="entry name" value="Biotin_CoA_COase_ligase"/>
</dbReference>
<keyword evidence="5" id="KW-0238">DNA-binding</keyword>
<comment type="function">
    <text evidence="5">Acts both as a biotin--[acetyl-CoA-carboxylase] ligase and a repressor.</text>
</comment>
<organism evidence="7 8">
    <name type="scientific">Laedolimicola intestinihominis</name>
    <dbReference type="NCBI Taxonomy" id="3133166"/>
    <lineage>
        <taxon>Bacteria</taxon>
        <taxon>Bacillati</taxon>
        <taxon>Bacillota</taxon>
        <taxon>Clostridia</taxon>
        <taxon>Lachnospirales</taxon>
        <taxon>Lachnospiraceae</taxon>
        <taxon>Laedolimicola</taxon>
    </lineage>
</organism>
<dbReference type="InterPro" id="IPR004143">
    <property type="entry name" value="BPL_LPL_catalytic"/>
</dbReference>
<sequence>MKDEVLAALRERGGYVSGQELCDRFSVSRTAIWKAVSKLKEEGYEIDSVPNRGYCLLTSPDAMTEAEIRSYLHTEKMGKSLVCFADTDSTNIQAKLLAEQNAPDGTLVCSDQQTKGRGRRGRAWDSPPGEAIYMSLLLRPDIHPEHASMLTLVMGMAVADAINELMGGESAGIKWPNDVVLKGKKVSGTLTEMSTEMDCIHYVVIGTGINVNTQKFPKELDQATSLRLAAGHNFRRAELIALCMKYFEKYYALFERTEDLSLLIDEYNRLLVNRNREVRVLEPGNEYTGLALGINNQGELLVRRENGRVDEIYAGEVSVRGVYGYV</sequence>
<keyword evidence="2 5" id="KW-0547">Nucleotide-binding</keyword>
<evidence type="ECO:0000259" key="6">
    <source>
        <dbReference type="PROSITE" id="PS51733"/>
    </source>
</evidence>
<keyword evidence="3 5" id="KW-0067">ATP-binding</keyword>
<dbReference type="InterPro" id="IPR003142">
    <property type="entry name" value="BPL_C"/>
</dbReference>
<dbReference type="HAMAP" id="MF_00978">
    <property type="entry name" value="Bifunct_BirA"/>
    <property type="match status" value="1"/>
</dbReference>
<keyword evidence="5" id="KW-0804">Transcription</keyword>
<feature type="binding site" evidence="5">
    <location>
        <begin position="117"/>
        <end position="119"/>
    </location>
    <ligand>
        <name>biotin</name>
        <dbReference type="ChEBI" id="CHEBI:57586"/>
    </ligand>
</feature>
<protein>
    <recommendedName>
        <fullName evidence="5">Bifunctional ligase/repressor BirA</fullName>
    </recommendedName>
    <alternativeName>
        <fullName evidence="5">Biotin--[acetyl-CoA-carboxylase] ligase</fullName>
        <ecNumber evidence="5">6.3.4.15</ecNumber>
    </alternativeName>
    <alternativeName>
        <fullName evidence="5">Biotin--protein ligase</fullName>
    </alternativeName>
    <alternativeName>
        <fullName evidence="5">Biotin-[acetyl-CoA carboxylase] synthetase</fullName>
    </alternativeName>
</protein>
<dbReference type="PANTHER" id="PTHR12835:SF5">
    <property type="entry name" value="BIOTIN--PROTEIN LIGASE"/>
    <property type="match status" value="1"/>
</dbReference>
<dbReference type="EMBL" id="JBBMFE010000005">
    <property type="protein sequence ID" value="MEQ2472319.1"/>
    <property type="molecule type" value="Genomic_DNA"/>
</dbReference>
<dbReference type="InterPro" id="IPR036390">
    <property type="entry name" value="WH_DNA-bd_sf"/>
</dbReference>
<evidence type="ECO:0000313" key="8">
    <source>
        <dbReference type="Proteomes" id="UP001438008"/>
    </source>
</evidence>
<feature type="domain" description="BPL/LPL catalytic" evidence="6">
    <location>
        <begin position="66"/>
        <end position="255"/>
    </location>
</feature>
<evidence type="ECO:0000256" key="3">
    <source>
        <dbReference type="ARBA" id="ARBA00022840"/>
    </source>
</evidence>
<evidence type="ECO:0000256" key="4">
    <source>
        <dbReference type="ARBA" id="ARBA00023267"/>
    </source>
</evidence>
<feature type="binding site" evidence="5">
    <location>
        <position position="113"/>
    </location>
    <ligand>
        <name>biotin</name>
        <dbReference type="ChEBI" id="CHEBI:57586"/>
    </ligand>
</feature>
<evidence type="ECO:0000256" key="5">
    <source>
        <dbReference type="HAMAP-Rule" id="MF_00978"/>
    </source>
</evidence>
<dbReference type="Proteomes" id="UP001438008">
    <property type="component" value="Unassembled WGS sequence"/>
</dbReference>
<keyword evidence="1 5" id="KW-0436">Ligase</keyword>
<dbReference type="Pfam" id="PF08279">
    <property type="entry name" value="HTH_11"/>
    <property type="match status" value="1"/>
</dbReference>
<dbReference type="SUPFAM" id="SSF46785">
    <property type="entry name" value="Winged helix' DNA-binding domain"/>
    <property type="match status" value="1"/>
</dbReference>
<dbReference type="Pfam" id="PF03099">
    <property type="entry name" value="BPL_LplA_LipB"/>
    <property type="match status" value="1"/>
</dbReference>
<evidence type="ECO:0000256" key="1">
    <source>
        <dbReference type="ARBA" id="ARBA00022598"/>
    </source>
</evidence>
<keyword evidence="4 5" id="KW-0092">Biotin</keyword>
<feature type="DNA-binding region" description="H-T-H motif" evidence="5">
    <location>
        <begin position="18"/>
        <end position="37"/>
    </location>
</feature>
<reference evidence="7 8" key="1">
    <citation type="submission" date="2024-03" db="EMBL/GenBank/DDBJ databases">
        <title>Human intestinal bacterial collection.</title>
        <authorList>
            <person name="Pauvert C."/>
            <person name="Hitch T.C.A."/>
            <person name="Clavel T."/>
        </authorList>
    </citation>
    <scope>NUCLEOTIDE SEQUENCE [LARGE SCALE GENOMIC DNA]</scope>
    <source>
        <strain evidence="7 8">CLA-AA-H132</strain>
    </source>
</reference>
<feature type="binding site" evidence="5">
    <location>
        <position position="185"/>
    </location>
    <ligand>
        <name>biotin</name>
        <dbReference type="ChEBI" id="CHEBI:57586"/>
    </ligand>
</feature>
<dbReference type="InterPro" id="IPR045864">
    <property type="entry name" value="aa-tRNA-synth_II/BPL/LPL"/>
</dbReference>